<dbReference type="EMBL" id="DMNG01000034">
    <property type="protein sequence ID" value="HAN23355.1"/>
    <property type="molecule type" value="Genomic_DNA"/>
</dbReference>
<proteinExistence type="inferred from homology"/>
<reference evidence="8 9" key="1">
    <citation type="submission" date="2015-02" db="EMBL/GenBank/DDBJ databases">
        <title>Draft genome sequences of ten Microbacterium spp. with emphasis on heavy metal contaminated environments.</title>
        <authorList>
            <person name="Corretto E."/>
        </authorList>
    </citation>
    <scope>NUCLEOTIDE SEQUENCE [LARGE SCALE GENOMIC DNA]</scope>
    <source>
        <strain evidence="8 9">DSM 18659</strain>
    </source>
</reference>
<feature type="domain" description="Core-binding (CB)" evidence="6">
    <location>
        <begin position="73"/>
        <end position="162"/>
    </location>
</feature>
<dbReference type="GO" id="GO:0015074">
    <property type="term" value="P:DNA integration"/>
    <property type="evidence" value="ECO:0007669"/>
    <property type="project" value="UniProtKB-KW"/>
</dbReference>
<dbReference type="InterPro" id="IPR013762">
    <property type="entry name" value="Integrase-like_cat_sf"/>
</dbReference>
<keyword evidence="2" id="KW-0229">DNA integration</keyword>
<dbReference type="PATRIC" id="fig|400772.4.peg.624"/>
<dbReference type="SUPFAM" id="SSF56349">
    <property type="entry name" value="DNA breaking-rejoining enzymes"/>
    <property type="match status" value="1"/>
</dbReference>
<evidence type="ECO:0000313" key="10">
    <source>
        <dbReference type="Proteomes" id="UP000257479"/>
    </source>
</evidence>
<reference evidence="7 10" key="2">
    <citation type="journal article" date="2018" name="Nat. Biotechnol.">
        <title>A standardized bacterial taxonomy based on genome phylogeny substantially revises the tree of life.</title>
        <authorList>
            <person name="Parks D.H."/>
            <person name="Chuvochina M."/>
            <person name="Waite D.W."/>
            <person name="Rinke C."/>
            <person name="Skarshewski A."/>
            <person name="Chaumeil P.A."/>
            <person name="Hugenholtz P."/>
        </authorList>
    </citation>
    <scope>NUCLEOTIDE SEQUENCE [LARGE SCALE GENOMIC DNA]</scope>
    <source>
        <strain evidence="7">UBA9152</strain>
    </source>
</reference>
<dbReference type="InterPro" id="IPR053876">
    <property type="entry name" value="Phage_int_M"/>
</dbReference>
<evidence type="ECO:0000256" key="4">
    <source>
        <dbReference type="ARBA" id="ARBA00023172"/>
    </source>
</evidence>
<keyword evidence="9" id="KW-1185">Reference proteome</keyword>
<organism evidence="8 9">
    <name type="scientific">Microbacterium ginsengisoli</name>
    <dbReference type="NCBI Taxonomy" id="400772"/>
    <lineage>
        <taxon>Bacteria</taxon>
        <taxon>Bacillati</taxon>
        <taxon>Actinomycetota</taxon>
        <taxon>Actinomycetes</taxon>
        <taxon>Micrococcales</taxon>
        <taxon>Microbacteriaceae</taxon>
        <taxon>Microbacterium</taxon>
    </lineage>
</organism>
<dbReference type="PANTHER" id="PTHR30629:SF2">
    <property type="entry name" value="PROPHAGE INTEGRASE INTS-RELATED"/>
    <property type="match status" value="1"/>
</dbReference>
<dbReference type="GO" id="GO:0003677">
    <property type="term" value="F:DNA binding"/>
    <property type="evidence" value="ECO:0007669"/>
    <property type="project" value="UniProtKB-UniRule"/>
</dbReference>
<dbReference type="PROSITE" id="PS51900">
    <property type="entry name" value="CB"/>
    <property type="match status" value="1"/>
</dbReference>
<dbReference type="Gene3D" id="1.10.150.130">
    <property type="match status" value="1"/>
</dbReference>
<keyword evidence="3 5" id="KW-0238">DNA-binding</keyword>
<evidence type="ECO:0000313" key="9">
    <source>
        <dbReference type="Proteomes" id="UP000033451"/>
    </source>
</evidence>
<sequence length="440" mass="48740">MARPKRALGELGKVTYTVEPNGLVIARARIYDGNGQERRPSGSGATEAEALAALQEAADVAVGRVLARRTQVMTVAELATTWLKTAYHDDDPRVLRQRREQTVDGYASVVRAHVIPRAGAIPIADITADRADGLLMDIAREKSVTTANKVRNVMSLMFDWAIQQGHFSAAGSIQKTLYGAVVVANPIRATRRADEPDTVYFELDAVQVKFILHLIRDVWPERHRKRYPVGRRPNYKLLADYILITLGTSERTAEPIAIRFQDVRFEAVDQPDGSLTMEALVWVGGTMVRTKSRGLFRQDSPKAERQKRWVRVPKFAAKVLSELVASHVPDPERNPDDVLFTTERGRPRDPSAVGELLRMFRREFEPELLAIGVDAEHLTFRSLRKAVAAAVSDTAGVEVARDLLGHSDAAITEGHYAKRPDLIVEVAADALDEVFAGIDA</sequence>
<protein>
    <submittedName>
        <fullName evidence="8">Phage integrase family protein</fullName>
    </submittedName>
</protein>
<dbReference type="STRING" id="400772.RR49_00590"/>
<comment type="similarity">
    <text evidence="1">Belongs to the 'phage' integrase family.</text>
</comment>
<evidence type="ECO:0000256" key="3">
    <source>
        <dbReference type="ARBA" id="ARBA00023125"/>
    </source>
</evidence>
<evidence type="ECO:0000256" key="2">
    <source>
        <dbReference type="ARBA" id="ARBA00022908"/>
    </source>
</evidence>
<dbReference type="GO" id="GO:0006310">
    <property type="term" value="P:DNA recombination"/>
    <property type="evidence" value="ECO:0007669"/>
    <property type="project" value="UniProtKB-KW"/>
</dbReference>
<evidence type="ECO:0000313" key="7">
    <source>
        <dbReference type="EMBL" id="HAN23355.1"/>
    </source>
</evidence>
<dbReference type="Pfam" id="PF22022">
    <property type="entry name" value="Phage_int_M"/>
    <property type="match status" value="1"/>
</dbReference>
<dbReference type="Proteomes" id="UP000257479">
    <property type="component" value="Unassembled WGS sequence"/>
</dbReference>
<evidence type="ECO:0000259" key="6">
    <source>
        <dbReference type="PROSITE" id="PS51900"/>
    </source>
</evidence>
<evidence type="ECO:0000313" key="8">
    <source>
        <dbReference type="EMBL" id="KJL39016.1"/>
    </source>
</evidence>
<dbReference type="Proteomes" id="UP000033451">
    <property type="component" value="Unassembled WGS sequence"/>
</dbReference>
<dbReference type="PANTHER" id="PTHR30629">
    <property type="entry name" value="PROPHAGE INTEGRASE"/>
    <property type="match status" value="1"/>
</dbReference>
<dbReference type="EMBL" id="JYIY01000059">
    <property type="protein sequence ID" value="KJL39016.1"/>
    <property type="molecule type" value="Genomic_DNA"/>
</dbReference>
<dbReference type="AlphaFoldDB" id="A0A0F0LZS0"/>
<dbReference type="InterPro" id="IPR010998">
    <property type="entry name" value="Integrase_recombinase_N"/>
</dbReference>
<dbReference type="Gene3D" id="1.10.443.10">
    <property type="entry name" value="Intergrase catalytic core"/>
    <property type="match status" value="1"/>
</dbReference>
<evidence type="ECO:0000256" key="1">
    <source>
        <dbReference type="ARBA" id="ARBA00008857"/>
    </source>
</evidence>
<dbReference type="OrthoDB" id="4326943at2"/>
<keyword evidence="4" id="KW-0233">DNA recombination</keyword>
<dbReference type="InterPro" id="IPR011010">
    <property type="entry name" value="DNA_brk_join_enz"/>
</dbReference>
<dbReference type="InterPro" id="IPR050808">
    <property type="entry name" value="Phage_Integrase"/>
</dbReference>
<dbReference type="InterPro" id="IPR044068">
    <property type="entry name" value="CB"/>
</dbReference>
<comment type="caution">
    <text evidence="8">The sequence shown here is derived from an EMBL/GenBank/DDBJ whole genome shotgun (WGS) entry which is preliminary data.</text>
</comment>
<accession>A0A0F0LZS0</accession>
<name>A0A0F0LZS0_9MICO</name>
<dbReference type="RefSeq" id="WP_045246581.1">
    <property type="nucleotide sequence ID" value="NZ_JYIY01000059.1"/>
</dbReference>
<evidence type="ECO:0000256" key="5">
    <source>
        <dbReference type="PROSITE-ProRule" id="PRU01248"/>
    </source>
</evidence>
<gene>
    <name evidence="7" type="ORF">DCP95_02135</name>
    <name evidence="8" type="ORF">RR49_00590</name>
</gene>